<dbReference type="AlphaFoldDB" id="A0A518BKW5"/>
<proteinExistence type="predicted"/>
<name>A0A518BKW5_9BACT</name>
<dbReference type="SUPFAM" id="SSF52266">
    <property type="entry name" value="SGNH hydrolase"/>
    <property type="match status" value="1"/>
</dbReference>
<dbReference type="KEGG" id="pbap:Pla133_27080"/>
<evidence type="ECO:0000313" key="1">
    <source>
        <dbReference type="EMBL" id="QDU67620.1"/>
    </source>
</evidence>
<dbReference type="Proteomes" id="UP000316921">
    <property type="component" value="Chromosome"/>
</dbReference>
<protein>
    <recommendedName>
        <fullName evidence="3">SGNH hydrolase-type esterase domain-containing protein</fullName>
    </recommendedName>
</protein>
<dbReference type="InterPro" id="IPR036514">
    <property type="entry name" value="SGNH_hydro_sf"/>
</dbReference>
<reference evidence="1 2" key="1">
    <citation type="submission" date="2019-02" db="EMBL/GenBank/DDBJ databases">
        <title>Deep-cultivation of Planctomycetes and their phenomic and genomic characterization uncovers novel biology.</title>
        <authorList>
            <person name="Wiegand S."/>
            <person name="Jogler M."/>
            <person name="Boedeker C."/>
            <person name="Pinto D."/>
            <person name="Vollmers J."/>
            <person name="Rivas-Marin E."/>
            <person name="Kohn T."/>
            <person name="Peeters S.H."/>
            <person name="Heuer A."/>
            <person name="Rast P."/>
            <person name="Oberbeckmann S."/>
            <person name="Bunk B."/>
            <person name="Jeske O."/>
            <person name="Meyerdierks A."/>
            <person name="Storesund J.E."/>
            <person name="Kallscheuer N."/>
            <person name="Luecker S."/>
            <person name="Lage O.M."/>
            <person name="Pohl T."/>
            <person name="Merkel B.J."/>
            <person name="Hornburger P."/>
            <person name="Mueller R.-W."/>
            <person name="Bruemmer F."/>
            <person name="Labrenz M."/>
            <person name="Spormann A.M."/>
            <person name="Op den Camp H."/>
            <person name="Overmann J."/>
            <person name="Amann R."/>
            <person name="Jetten M.S.M."/>
            <person name="Mascher T."/>
            <person name="Medema M.H."/>
            <person name="Devos D.P."/>
            <person name="Kaster A.-K."/>
            <person name="Ovreas L."/>
            <person name="Rohde M."/>
            <person name="Galperin M.Y."/>
            <person name="Jogler C."/>
        </authorList>
    </citation>
    <scope>NUCLEOTIDE SEQUENCE [LARGE SCALE GENOMIC DNA]</scope>
    <source>
        <strain evidence="1 2">Pla133</strain>
    </source>
</reference>
<evidence type="ECO:0000313" key="2">
    <source>
        <dbReference type="Proteomes" id="UP000316921"/>
    </source>
</evidence>
<dbReference type="EMBL" id="CP036287">
    <property type="protein sequence ID" value="QDU67620.1"/>
    <property type="molecule type" value="Genomic_DNA"/>
</dbReference>
<dbReference type="GO" id="GO:0016788">
    <property type="term" value="F:hydrolase activity, acting on ester bonds"/>
    <property type="evidence" value="ECO:0007669"/>
    <property type="project" value="UniProtKB-ARBA"/>
</dbReference>
<sequence length="385" mass="41343">MVPRIGPCRGAARPRYHGAVPPLTSPKRRLLVASVTLLVCLAAAELGVRLAGLAAGTLPRAPYGGGDVEALLAWQQDFGARGEVFGGQTHDPLLGWVPAPGLRDFVEPGHPPRSTNSVGMRGQAEFALEPTEGLVRVATIGDSFTFGTHQKDERIWPARLSEASLSQGSRPFEVLNFGVPGYGTDQALLRLERDVLPYRPDVVVWGIFETNPSRSRRLFSYYAKPRFDLAGGELRLGHTPVPAPGELATAVWDVPLAASPCHLLRWLQISRVEVVGPGTAPLLELHRALLARAARACEEAGAKLLVVPIPTLRWAELPPSATELATHAMAAEGAFSSHDLRPIFEGTAKAGAGPPLYIPGRHFSAEGHWMVANTIAGRIDELGWL</sequence>
<keyword evidence="2" id="KW-1185">Reference proteome</keyword>
<organism evidence="1 2">
    <name type="scientific">Engelhardtia mirabilis</name>
    <dbReference type="NCBI Taxonomy" id="2528011"/>
    <lineage>
        <taxon>Bacteria</taxon>
        <taxon>Pseudomonadati</taxon>
        <taxon>Planctomycetota</taxon>
        <taxon>Planctomycetia</taxon>
        <taxon>Planctomycetia incertae sedis</taxon>
        <taxon>Engelhardtia</taxon>
    </lineage>
</organism>
<dbReference type="Gene3D" id="3.40.50.1110">
    <property type="entry name" value="SGNH hydrolase"/>
    <property type="match status" value="1"/>
</dbReference>
<accession>A0A518BKW5</accession>
<evidence type="ECO:0008006" key="3">
    <source>
        <dbReference type="Google" id="ProtNLM"/>
    </source>
</evidence>
<dbReference type="CDD" id="cd00229">
    <property type="entry name" value="SGNH_hydrolase"/>
    <property type="match status" value="1"/>
</dbReference>
<gene>
    <name evidence="1" type="ORF">Pla133_27080</name>
</gene>